<dbReference type="EMBL" id="UINC01198559">
    <property type="protein sequence ID" value="SVE16564.1"/>
    <property type="molecule type" value="Genomic_DNA"/>
</dbReference>
<accession>A0A383B9L1</accession>
<gene>
    <name evidence="1" type="ORF">METZ01_LOCUS469418</name>
</gene>
<name>A0A383B9L1_9ZZZZ</name>
<dbReference type="Pfam" id="PF17236">
    <property type="entry name" value="SU10_MCP"/>
    <property type="match status" value="1"/>
</dbReference>
<dbReference type="AlphaFoldDB" id="A0A383B9L1"/>
<evidence type="ECO:0008006" key="2">
    <source>
        <dbReference type="Google" id="ProtNLM"/>
    </source>
</evidence>
<reference evidence="1" key="1">
    <citation type="submission" date="2018-05" db="EMBL/GenBank/DDBJ databases">
        <authorList>
            <person name="Lanie J.A."/>
            <person name="Ng W.-L."/>
            <person name="Kazmierczak K.M."/>
            <person name="Andrzejewski T.M."/>
            <person name="Davidsen T.M."/>
            <person name="Wayne K.J."/>
            <person name="Tettelin H."/>
            <person name="Glass J.I."/>
            <person name="Rusch D."/>
            <person name="Podicherti R."/>
            <person name="Tsui H.-C.T."/>
            <person name="Winkler M.E."/>
        </authorList>
    </citation>
    <scope>NUCLEOTIDE SEQUENCE</scope>
</reference>
<feature type="non-terminal residue" evidence="1">
    <location>
        <position position="187"/>
    </location>
</feature>
<protein>
    <recommendedName>
        <fullName evidence="2">Bacteriophage Mu GpT domain-containing protein</fullName>
    </recommendedName>
</protein>
<evidence type="ECO:0000313" key="1">
    <source>
        <dbReference type="EMBL" id="SVE16564.1"/>
    </source>
</evidence>
<proteinExistence type="predicted"/>
<dbReference type="InterPro" id="IPR035198">
    <property type="entry name" value="SU10_MCP"/>
</dbReference>
<organism evidence="1">
    <name type="scientific">marine metagenome</name>
    <dbReference type="NCBI Taxonomy" id="408172"/>
    <lineage>
        <taxon>unclassified sequences</taxon>
        <taxon>metagenomes</taxon>
        <taxon>ecological metagenomes</taxon>
    </lineage>
</organism>
<sequence>MPALHEKDATSKPDSIADLIAVVESDKTPFTSMLPKRKKASQVVHQWQCKKFPDIGFNGVLDGKDATSFNSNQGEELFGVSQKVWYNVGVSDFMEEVDVAGVKGSHFNSQISEGIKVLARTIEKRALSNEDNSRDDGVATANETRGVFKWSDSSFGSYAVPGNFQTPTGNKYAGAIADFWEDDFRAQ</sequence>